<gene>
    <name evidence="2" type="ORF">PCOR1329_LOCUS64921</name>
</gene>
<sequence length="88" mass="8764">MGPQQLDGSLHGSTVAPTISNAASVLPQPPAAPTAASLPLARTPRARPASEHAGDPAHSSSPSSSTAAACTATVSSSRWPSFVILRPP</sequence>
<proteinExistence type="predicted"/>
<feature type="non-terminal residue" evidence="2">
    <location>
        <position position="88"/>
    </location>
</feature>
<accession>A0ABN9WAL8</accession>
<protein>
    <submittedName>
        <fullName evidence="2">Uncharacterized protein</fullName>
    </submittedName>
</protein>
<evidence type="ECO:0000313" key="2">
    <source>
        <dbReference type="EMBL" id="CAK0882390.1"/>
    </source>
</evidence>
<name>A0ABN9WAL8_9DINO</name>
<dbReference type="Proteomes" id="UP001189429">
    <property type="component" value="Unassembled WGS sequence"/>
</dbReference>
<evidence type="ECO:0000256" key="1">
    <source>
        <dbReference type="SAM" id="MobiDB-lite"/>
    </source>
</evidence>
<dbReference type="EMBL" id="CAUYUJ010018290">
    <property type="protein sequence ID" value="CAK0882390.1"/>
    <property type="molecule type" value="Genomic_DNA"/>
</dbReference>
<feature type="compositionally biased region" description="Low complexity" evidence="1">
    <location>
        <begin position="57"/>
        <end position="69"/>
    </location>
</feature>
<keyword evidence="3" id="KW-1185">Reference proteome</keyword>
<organism evidence="2 3">
    <name type="scientific">Prorocentrum cordatum</name>
    <dbReference type="NCBI Taxonomy" id="2364126"/>
    <lineage>
        <taxon>Eukaryota</taxon>
        <taxon>Sar</taxon>
        <taxon>Alveolata</taxon>
        <taxon>Dinophyceae</taxon>
        <taxon>Prorocentrales</taxon>
        <taxon>Prorocentraceae</taxon>
        <taxon>Prorocentrum</taxon>
    </lineage>
</organism>
<evidence type="ECO:0000313" key="3">
    <source>
        <dbReference type="Proteomes" id="UP001189429"/>
    </source>
</evidence>
<comment type="caution">
    <text evidence="2">The sequence shown here is derived from an EMBL/GenBank/DDBJ whole genome shotgun (WGS) entry which is preliminary data.</text>
</comment>
<reference evidence="2" key="1">
    <citation type="submission" date="2023-10" db="EMBL/GenBank/DDBJ databases">
        <authorList>
            <person name="Chen Y."/>
            <person name="Shah S."/>
            <person name="Dougan E. K."/>
            <person name="Thang M."/>
            <person name="Chan C."/>
        </authorList>
    </citation>
    <scope>NUCLEOTIDE SEQUENCE [LARGE SCALE GENOMIC DNA]</scope>
</reference>
<feature type="region of interest" description="Disordered" evidence="1">
    <location>
        <begin position="21"/>
        <end position="69"/>
    </location>
</feature>